<name>A0A4Q0PNH9_9FLAO</name>
<evidence type="ECO:0000313" key="1">
    <source>
        <dbReference type="EMBL" id="RXG32080.1"/>
    </source>
</evidence>
<accession>A0A4Q0PNH9</accession>
<gene>
    <name evidence="1" type="ORF">DSL99_1387</name>
</gene>
<sequence length="46" mass="5487">MYVHIASETGPYKYLEKFTLNEADIAYKTQEIALRTDEQRNCRFND</sequence>
<dbReference type="Proteomes" id="UP000290608">
    <property type="component" value="Unassembled WGS sequence"/>
</dbReference>
<evidence type="ECO:0000313" key="2">
    <source>
        <dbReference type="Proteomes" id="UP000290608"/>
    </source>
</evidence>
<protein>
    <submittedName>
        <fullName evidence="1">Uncharacterized protein</fullName>
    </submittedName>
</protein>
<dbReference type="AlphaFoldDB" id="A0A4Q0PNH9"/>
<dbReference type="EMBL" id="QOVL01000005">
    <property type="protein sequence ID" value="RXG32080.1"/>
    <property type="molecule type" value="Genomic_DNA"/>
</dbReference>
<comment type="caution">
    <text evidence="1">The sequence shown here is derived from an EMBL/GenBank/DDBJ whole genome shotgun (WGS) entry which is preliminary data.</text>
</comment>
<proteinExistence type="predicted"/>
<dbReference type="STRING" id="1122159.SAMN02745246_01442"/>
<organism evidence="1 2">
    <name type="scientific">Leeuwenhoekiella marinoflava</name>
    <dbReference type="NCBI Taxonomy" id="988"/>
    <lineage>
        <taxon>Bacteria</taxon>
        <taxon>Pseudomonadati</taxon>
        <taxon>Bacteroidota</taxon>
        <taxon>Flavobacteriia</taxon>
        <taxon>Flavobacteriales</taxon>
        <taxon>Flavobacteriaceae</taxon>
        <taxon>Leeuwenhoekiella</taxon>
    </lineage>
</organism>
<reference evidence="1 2" key="1">
    <citation type="submission" date="2018-07" db="EMBL/GenBank/DDBJ databases">
        <title>Leeuwenhoekiella genomics.</title>
        <authorList>
            <person name="Tahon G."/>
            <person name="Willems A."/>
        </authorList>
    </citation>
    <scope>NUCLEOTIDE SEQUENCE [LARGE SCALE GENOMIC DNA]</scope>
    <source>
        <strain evidence="1 2">LMG 1345</strain>
    </source>
</reference>